<dbReference type="EMBL" id="JARK01001391">
    <property type="protein sequence ID" value="EYC10410.1"/>
    <property type="molecule type" value="Genomic_DNA"/>
</dbReference>
<dbReference type="GO" id="GO:0006412">
    <property type="term" value="P:translation"/>
    <property type="evidence" value="ECO:0007669"/>
    <property type="project" value="UniProtKB-KW"/>
</dbReference>
<dbReference type="InterPro" id="IPR020056">
    <property type="entry name" value="Rbsml_bL25/Gln-tRNA_synth_N"/>
</dbReference>
<dbReference type="Pfam" id="PF20974">
    <property type="entry name" value="tRNA-synt_1c_C2"/>
    <property type="match status" value="1"/>
</dbReference>
<organism evidence="3 4">
    <name type="scientific">Ancylostoma ceylanicum</name>
    <dbReference type="NCBI Taxonomy" id="53326"/>
    <lineage>
        <taxon>Eukaryota</taxon>
        <taxon>Metazoa</taxon>
        <taxon>Ecdysozoa</taxon>
        <taxon>Nematoda</taxon>
        <taxon>Chromadorea</taxon>
        <taxon>Rhabditida</taxon>
        <taxon>Rhabditina</taxon>
        <taxon>Rhabditomorpha</taxon>
        <taxon>Strongyloidea</taxon>
        <taxon>Ancylostomatidae</taxon>
        <taxon>Ancylostomatinae</taxon>
        <taxon>Ancylostoma</taxon>
    </lineage>
</organism>
<keyword evidence="1" id="KW-0648">Protein biosynthesis</keyword>
<dbReference type="InterPro" id="IPR049437">
    <property type="entry name" value="tRNA-synt_1c_C2"/>
</dbReference>
<gene>
    <name evidence="3" type="primary">Acey_s0055.g2543</name>
    <name evidence="3" type="ORF">Y032_0055g2543</name>
</gene>
<keyword evidence="4" id="KW-1185">Reference proteome</keyword>
<feature type="domain" description="tRNA synthetases class I (E and Q) anti-codon binding" evidence="2">
    <location>
        <begin position="10"/>
        <end position="68"/>
    </location>
</feature>
<dbReference type="OrthoDB" id="10250478at2759"/>
<dbReference type="SUPFAM" id="SSF50715">
    <property type="entry name" value="Ribosomal protein L25-like"/>
    <property type="match status" value="1"/>
</dbReference>
<comment type="caution">
    <text evidence="3">The sequence shown here is derived from an EMBL/GenBank/DDBJ whole genome shotgun (WGS) entry which is preliminary data.</text>
</comment>
<dbReference type="AlphaFoldDB" id="A0A016U5G5"/>
<dbReference type="InterPro" id="IPR011035">
    <property type="entry name" value="Ribosomal_bL25/Gln-tRNA_synth"/>
</dbReference>
<dbReference type="Proteomes" id="UP000024635">
    <property type="component" value="Unassembled WGS sequence"/>
</dbReference>
<evidence type="ECO:0000313" key="3">
    <source>
        <dbReference type="EMBL" id="EYC10410.1"/>
    </source>
</evidence>
<dbReference type="Gene3D" id="2.40.240.10">
    <property type="entry name" value="Ribosomal Protein L25, Chain P"/>
    <property type="match status" value="1"/>
</dbReference>
<evidence type="ECO:0000259" key="2">
    <source>
        <dbReference type="Pfam" id="PF20974"/>
    </source>
</evidence>
<evidence type="ECO:0000313" key="4">
    <source>
        <dbReference type="Proteomes" id="UP000024635"/>
    </source>
</evidence>
<accession>A0A016U5G5</accession>
<name>A0A016U5G5_9BILA</name>
<proteinExistence type="predicted"/>
<protein>
    <recommendedName>
        <fullName evidence="2">tRNA synthetases class I (E and Q) anti-codon binding domain-containing protein</fullName>
    </recommendedName>
</protein>
<reference evidence="4" key="1">
    <citation type="journal article" date="2015" name="Nat. Genet.">
        <title>The genome and transcriptome of the zoonotic hookworm Ancylostoma ceylanicum identify infection-specific gene families.</title>
        <authorList>
            <person name="Schwarz E.M."/>
            <person name="Hu Y."/>
            <person name="Antoshechkin I."/>
            <person name="Miller M.M."/>
            <person name="Sternberg P.W."/>
            <person name="Aroian R.V."/>
        </authorList>
    </citation>
    <scope>NUCLEOTIDE SEQUENCE</scope>
    <source>
        <strain evidence="4">HY135</strain>
    </source>
</reference>
<evidence type="ECO:0000256" key="1">
    <source>
        <dbReference type="ARBA" id="ARBA00022917"/>
    </source>
</evidence>
<sequence length="118" mass="13296">MEDDSMLLQSLFKSKNPEDPNEVPGGFLTDVNKDSLTVLYTVLIDKSIAHSKVYDRYQFERVGYFSVDPDTVPGKCACDSNRTRAAAAARAKSRSYDLISGRVVRPCAKDQWDRRCLN</sequence>